<dbReference type="PROSITE" id="PS50006">
    <property type="entry name" value="FHA_DOMAIN"/>
    <property type="match status" value="1"/>
</dbReference>
<dbReference type="PROSITE" id="PS51746">
    <property type="entry name" value="PPM_2"/>
    <property type="match status" value="1"/>
</dbReference>
<keyword evidence="2" id="KW-0812">Transmembrane</keyword>
<dbReference type="EMBL" id="LGRX02033977">
    <property type="protein sequence ID" value="KAK3239257.1"/>
    <property type="molecule type" value="Genomic_DNA"/>
</dbReference>
<dbReference type="InterPro" id="IPR000253">
    <property type="entry name" value="FHA_dom"/>
</dbReference>
<feature type="domain" description="PPM-type phosphatase" evidence="4">
    <location>
        <begin position="309"/>
        <end position="593"/>
    </location>
</feature>
<evidence type="ECO:0000259" key="4">
    <source>
        <dbReference type="PROSITE" id="PS51746"/>
    </source>
</evidence>
<dbReference type="InterPro" id="IPR036457">
    <property type="entry name" value="PPM-type-like_dom_sf"/>
</dbReference>
<dbReference type="Proteomes" id="UP001190700">
    <property type="component" value="Unassembled WGS sequence"/>
</dbReference>
<dbReference type="InterPro" id="IPR015655">
    <property type="entry name" value="PP2C"/>
</dbReference>
<dbReference type="CDD" id="cd00143">
    <property type="entry name" value="PP2Cc"/>
    <property type="match status" value="1"/>
</dbReference>
<feature type="transmembrane region" description="Helical" evidence="2">
    <location>
        <begin position="6"/>
        <end position="22"/>
    </location>
</feature>
<dbReference type="AlphaFoldDB" id="A0AAE0ETB7"/>
<evidence type="ECO:0008006" key="7">
    <source>
        <dbReference type="Google" id="ProtNLM"/>
    </source>
</evidence>
<dbReference type="PANTHER" id="PTHR13832">
    <property type="entry name" value="PROTEIN PHOSPHATASE 2C"/>
    <property type="match status" value="1"/>
</dbReference>
<evidence type="ECO:0000313" key="5">
    <source>
        <dbReference type="EMBL" id="KAK3239257.1"/>
    </source>
</evidence>
<keyword evidence="6" id="KW-1185">Reference proteome</keyword>
<evidence type="ECO:0000256" key="2">
    <source>
        <dbReference type="SAM" id="Phobius"/>
    </source>
</evidence>
<dbReference type="Gene3D" id="2.60.200.20">
    <property type="match status" value="1"/>
</dbReference>
<dbReference type="PANTHER" id="PTHR13832:SF643">
    <property type="entry name" value="PROTEIN PHOSPHATASE 2C-RELATED"/>
    <property type="match status" value="1"/>
</dbReference>
<dbReference type="SMART" id="SM00332">
    <property type="entry name" value="PP2Cc"/>
    <property type="match status" value="1"/>
</dbReference>
<dbReference type="SUPFAM" id="SSF49879">
    <property type="entry name" value="SMAD/FHA domain"/>
    <property type="match status" value="1"/>
</dbReference>
<dbReference type="SUPFAM" id="SSF81606">
    <property type="entry name" value="PP2C-like"/>
    <property type="match status" value="1"/>
</dbReference>
<dbReference type="Pfam" id="PF00498">
    <property type="entry name" value="FHA"/>
    <property type="match status" value="1"/>
</dbReference>
<feature type="compositionally biased region" description="Basic and acidic residues" evidence="1">
    <location>
        <begin position="61"/>
        <end position="73"/>
    </location>
</feature>
<dbReference type="Pfam" id="PF00481">
    <property type="entry name" value="PP2C"/>
    <property type="match status" value="1"/>
</dbReference>
<dbReference type="InterPro" id="IPR001932">
    <property type="entry name" value="PPM-type_phosphatase-like_dom"/>
</dbReference>
<keyword evidence="2" id="KW-1133">Transmembrane helix</keyword>
<sequence>MENVNYAIFGAFALVLCQWFRWRRSRLDRLSFTQVPSPEEVPIDDISQATCAQDALDAEPDGNRKDSQRKEESAQLLEPEEVDITSVYGYKPIKPILRLEVVVGCSELRTIRTAPETSKVRLGRAPGNDLVLPQNEISAKHCTITWDADQLTWMLMDVGSLNGTSLNNTLISLPDRKPGERHRLSDGDHVKLGIEENCVQIAVQLVTNVEDRRPEAAVAEQSPPPQSTIVVRDRNENWGSIPRNYYKQTVDRAQITGIGGAAKARGPDIRFDAMFRDPPPDGQGSVAESTPEACRPPAVAQPGKYFRVPYGIWARKSLNQTQAMEDRAYVECPLRGHDRVALFCIFDGHCGPNAAERAKALLPEKIATLLDPKGVSEEGAAEVLQKAFLQTDEEILCDYCGCTATVMLVWVHKGQIYSQVANVGDSAAVRGDVVRAVAAEGGEARQGVHNVAQLSGTHSLKEQSERQRLIEHGVLLRPGENRLYGLNVSRALGDKYLKGEEVGLTAVPSVSTPLQSVTKCGTFVVLASDGLWDFLPQRQVISEPLFVSCSLVALPCSAGPHFKDRFGVAFALMLAFLLRRAVGESNNHWRMHC</sequence>
<dbReference type="InterPro" id="IPR008984">
    <property type="entry name" value="SMAD_FHA_dom_sf"/>
</dbReference>
<evidence type="ECO:0000259" key="3">
    <source>
        <dbReference type="PROSITE" id="PS50006"/>
    </source>
</evidence>
<evidence type="ECO:0000256" key="1">
    <source>
        <dbReference type="SAM" id="MobiDB-lite"/>
    </source>
</evidence>
<dbReference type="SMART" id="SM00240">
    <property type="entry name" value="FHA"/>
    <property type="match status" value="1"/>
</dbReference>
<reference evidence="5 6" key="1">
    <citation type="journal article" date="2015" name="Genome Biol. Evol.">
        <title>Comparative Genomics of a Bacterivorous Green Alga Reveals Evolutionary Causalities and Consequences of Phago-Mixotrophic Mode of Nutrition.</title>
        <authorList>
            <person name="Burns J.A."/>
            <person name="Paasch A."/>
            <person name="Narechania A."/>
            <person name="Kim E."/>
        </authorList>
    </citation>
    <scope>NUCLEOTIDE SEQUENCE [LARGE SCALE GENOMIC DNA]</scope>
    <source>
        <strain evidence="5 6">PLY_AMNH</strain>
    </source>
</reference>
<feature type="region of interest" description="Disordered" evidence="1">
    <location>
        <begin position="57"/>
        <end position="76"/>
    </location>
</feature>
<comment type="caution">
    <text evidence="5">The sequence shown here is derived from an EMBL/GenBank/DDBJ whole genome shotgun (WGS) entry which is preliminary data.</text>
</comment>
<dbReference type="GO" id="GO:0004722">
    <property type="term" value="F:protein serine/threonine phosphatase activity"/>
    <property type="evidence" value="ECO:0007669"/>
    <property type="project" value="InterPro"/>
</dbReference>
<proteinExistence type="predicted"/>
<keyword evidence="2" id="KW-0472">Membrane</keyword>
<evidence type="ECO:0000313" key="6">
    <source>
        <dbReference type="Proteomes" id="UP001190700"/>
    </source>
</evidence>
<organism evidence="5 6">
    <name type="scientific">Cymbomonas tetramitiformis</name>
    <dbReference type="NCBI Taxonomy" id="36881"/>
    <lineage>
        <taxon>Eukaryota</taxon>
        <taxon>Viridiplantae</taxon>
        <taxon>Chlorophyta</taxon>
        <taxon>Pyramimonadophyceae</taxon>
        <taxon>Pyramimonadales</taxon>
        <taxon>Pyramimonadaceae</taxon>
        <taxon>Cymbomonas</taxon>
    </lineage>
</organism>
<dbReference type="Gene3D" id="3.60.40.10">
    <property type="entry name" value="PPM-type phosphatase domain"/>
    <property type="match status" value="1"/>
</dbReference>
<accession>A0AAE0ETB7</accession>
<gene>
    <name evidence="5" type="ORF">CYMTET_50791</name>
</gene>
<feature type="domain" description="FHA" evidence="3">
    <location>
        <begin position="120"/>
        <end position="171"/>
    </location>
</feature>
<name>A0AAE0ETB7_9CHLO</name>
<protein>
    <recommendedName>
        <fullName evidence="7">Protein-serine/threonine phosphatase</fullName>
    </recommendedName>
</protein>